<dbReference type="InterPro" id="IPR046757">
    <property type="entry name" value="YL1_N"/>
</dbReference>
<keyword evidence="4" id="KW-1185">Reference proteome</keyword>
<evidence type="ECO:0000313" key="3">
    <source>
        <dbReference type="EMBL" id="PYH94117.1"/>
    </source>
</evidence>
<evidence type="ECO:0000313" key="4">
    <source>
        <dbReference type="Proteomes" id="UP000247810"/>
    </source>
</evidence>
<feature type="region of interest" description="Disordered" evidence="1">
    <location>
        <begin position="269"/>
        <end position="547"/>
    </location>
</feature>
<proteinExistence type="predicted"/>
<evidence type="ECO:0000256" key="1">
    <source>
        <dbReference type="SAM" id="MobiDB-lite"/>
    </source>
</evidence>
<dbReference type="AlphaFoldDB" id="A0A319DJ74"/>
<feature type="region of interest" description="Disordered" evidence="1">
    <location>
        <begin position="559"/>
        <end position="581"/>
    </location>
</feature>
<accession>A0A319DJ74</accession>
<feature type="compositionally biased region" description="Basic and acidic residues" evidence="1">
    <location>
        <begin position="274"/>
        <end position="309"/>
    </location>
</feature>
<dbReference type="Proteomes" id="UP000247810">
    <property type="component" value="Unassembled WGS sequence"/>
</dbReference>
<name>A0A319DJ74_9EURO</name>
<feature type="region of interest" description="Disordered" evidence="1">
    <location>
        <begin position="49"/>
        <end position="112"/>
    </location>
</feature>
<dbReference type="Pfam" id="PF05764">
    <property type="entry name" value="YL1"/>
    <property type="match status" value="1"/>
</dbReference>
<feature type="compositionally biased region" description="Basic and acidic residues" evidence="1">
    <location>
        <begin position="94"/>
        <end position="112"/>
    </location>
</feature>
<organism evidence="3 4">
    <name type="scientific">Aspergillus ellipticus CBS 707.79</name>
    <dbReference type="NCBI Taxonomy" id="1448320"/>
    <lineage>
        <taxon>Eukaryota</taxon>
        <taxon>Fungi</taxon>
        <taxon>Dikarya</taxon>
        <taxon>Ascomycota</taxon>
        <taxon>Pezizomycotina</taxon>
        <taxon>Eurotiomycetes</taxon>
        <taxon>Eurotiomycetidae</taxon>
        <taxon>Eurotiales</taxon>
        <taxon>Aspergillaceae</taxon>
        <taxon>Aspergillus</taxon>
        <taxon>Aspergillus subgen. Circumdati</taxon>
    </lineage>
</organism>
<sequence>MADDHESPPSPEAAPVETLIQGRAKRSTAGLHMSALLDAAADDDLALLFEEVEDDNEFADEDEEGGEEDDMRFESSSDDDDDQGPSARDDDLEGEKQIEKEERAEKKKRRAQEDLRYKIVSKKVKIDPTAVSAVSAPRPKKKSERISWIPTLEEGPIRSSSRRQTMQNKELTHARLKDSEEKRIRLIATMEEAAKRKAKFKPKEMTQAERLAEAERVEKHNSKSLNRWEEMEKRKAEERKAKIEALQNRRLDGPVMSYWSGIATWVNGRLTRIGKVDVTPKPEKEETARRKSKKMDKEGKNVTEQKPTEDVVAAGPATSQTAPPPTQTEASTAPQTSGEGEPAKQDQDTQPQQTDSESLQKDGEISHDKGSDTVAQASASSPAATEAPAGAAAPDQASTLALNGGSGTEAAPDSDSLKAELGKTEAPSETQTTDPAPHDGKADEKMDDKPDEKPTAQRPEETPIHAAEAQQSTSHESGESSTLKSEKQPDQGPPVEEKSDDATKEAISEPSAAAQPIPETATAPQEPSPTAAPGTVDAPPQADQPTDAPIEVQAPKEAPEIHTDQPAVANEDTPQPEIPEVPSVIDQTGRCLTVLENFDDKTAQSREFSIYFNAKKPPRLTSMHIPLLTHCMHMCSPQLLTKPHRNLIITLRDYITSLALQGSGNVSPLCELLCIQ</sequence>
<feature type="region of interest" description="Disordered" evidence="1">
    <location>
        <begin position="197"/>
        <end position="237"/>
    </location>
</feature>
<dbReference type="OrthoDB" id="3942062at2759"/>
<gene>
    <name evidence="3" type="ORF">BO71DRAFT_399168</name>
</gene>
<feature type="compositionally biased region" description="Low complexity" evidence="1">
    <location>
        <begin position="537"/>
        <end position="547"/>
    </location>
</feature>
<protein>
    <submittedName>
        <fullName evidence="3">YL1-domain-containing protein</fullName>
    </submittedName>
</protein>
<dbReference type="PANTHER" id="PTHR13275">
    <property type="entry name" value="YL-1 PROTEIN TRANSCRIPTION FACTOR-LIKE 1"/>
    <property type="match status" value="1"/>
</dbReference>
<feature type="compositionally biased region" description="Basic and acidic residues" evidence="1">
    <location>
        <begin position="484"/>
        <end position="507"/>
    </location>
</feature>
<dbReference type="GO" id="GO:0005634">
    <property type="term" value="C:nucleus"/>
    <property type="evidence" value="ECO:0007669"/>
    <property type="project" value="TreeGrafter"/>
</dbReference>
<reference evidence="3 4" key="1">
    <citation type="submission" date="2018-02" db="EMBL/GenBank/DDBJ databases">
        <title>The genomes of Aspergillus section Nigri reveals drivers in fungal speciation.</title>
        <authorList>
            <consortium name="DOE Joint Genome Institute"/>
            <person name="Vesth T.C."/>
            <person name="Nybo J."/>
            <person name="Theobald S."/>
            <person name="Brandl J."/>
            <person name="Frisvad J.C."/>
            <person name="Nielsen K.F."/>
            <person name="Lyhne E.K."/>
            <person name="Kogle M.E."/>
            <person name="Kuo A."/>
            <person name="Riley R."/>
            <person name="Clum A."/>
            <person name="Nolan M."/>
            <person name="Lipzen A."/>
            <person name="Salamov A."/>
            <person name="Henrissat B."/>
            <person name="Wiebenga A."/>
            <person name="De vries R.P."/>
            <person name="Grigoriev I.V."/>
            <person name="Mortensen U.H."/>
            <person name="Andersen M.R."/>
            <person name="Baker S.E."/>
        </authorList>
    </citation>
    <scope>NUCLEOTIDE SEQUENCE [LARGE SCALE GENOMIC DNA]</scope>
    <source>
        <strain evidence="3 4">CBS 707.79</strain>
    </source>
</reference>
<dbReference type="STRING" id="1448320.A0A319DJ74"/>
<feature type="compositionally biased region" description="Basic and acidic residues" evidence="1">
    <location>
        <begin position="358"/>
        <end position="371"/>
    </location>
</feature>
<feature type="compositionally biased region" description="Low complexity" evidence="1">
    <location>
        <begin position="375"/>
        <end position="398"/>
    </location>
</feature>
<feature type="region of interest" description="Disordered" evidence="1">
    <location>
        <begin position="129"/>
        <end position="177"/>
    </location>
</feature>
<feature type="compositionally biased region" description="Polar residues" evidence="1">
    <location>
        <begin position="469"/>
        <end position="483"/>
    </location>
</feature>
<feature type="compositionally biased region" description="Acidic residues" evidence="1">
    <location>
        <begin position="49"/>
        <end position="83"/>
    </location>
</feature>
<feature type="compositionally biased region" description="Polar residues" evidence="1">
    <location>
        <begin position="158"/>
        <end position="169"/>
    </location>
</feature>
<feature type="compositionally biased region" description="Basic and acidic residues" evidence="1">
    <location>
        <begin position="436"/>
        <end position="463"/>
    </location>
</feature>
<feature type="compositionally biased region" description="Basic and acidic residues" evidence="1">
    <location>
        <begin position="201"/>
        <end position="237"/>
    </location>
</feature>
<dbReference type="PANTHER" id="PTHR13275:SF4">
    <property type="entry name" value="VACUOLAR PROTEIN SORTING-ASSOCIATED PROTEIN 72 HOMOLOG"/>
    <property type="match status" value="1"/>
</dbReference>
<evidence type="ECO:0000259" key="2">
    <source>
        <dbReference type="Pfam" id="PF05764"/>
    </source>
</evidence>
<feature type="domain" description="Vps72/YL1 N-terminal" evidence="2">
    <location>
        <begin position="23"/>
        <end position="260"/>
    </location>
</feature>
<dbReference type="VEuPathDB" id="FungiDB:BO71DRAFT_399168"/>
<feature type="compositionally biased region" description="Low complexity" evidence="1">
    <location>
        <begin position="313"/>
        <end position="337"/>
    </location>
</feature>
<dbReference type="EMBL" id="KZ825879">
    <property type="protein sequence ID" value="PYH94117.1"/>
    <property type="molecule type" value="Genomic_DNA"/>
</dbReference>